<dbReference type="EMBL" id="CP124756">
    <property type="protein sequence ID" value="WGZ93372.1"/>
    <property type="molecule type" value="Genomic_DNA"/>
</dbReference>
<name>A0AA95H9T2_9GAMM</name>
<reference evidence="1" key="1">
    <citation type="journal article" date="2023" name="Int. J. Mol. Sci.">
        <title>Metagenomics Revealed a New Genus 'Candidatus Thiocaldithrix dubininis' gen. nov., sp. nov. and a New Species 'Candidatus Thiothrix putei' sp. nov. in the Family Thiotrichaceae, Some Members of Which Have Traits of Both Na+- and H+-Motive Energetics.</title>
        <authorList>
            <person name="Ravin N.V."/>
            <person name="Muntyan M.S."/>
            <person name="Smolyakov D.D."/>
            <person name="Rudenko T.S."/>
            <person name="Beletsky A.V."/>
            <person name="Mardanov A.V."/>
            <person name="Grabovich M.Y."/>
        </authorList>
    </citation>
    <scope>NUCLEOTIDE SEQUENCE</scope>
    <source>
        <strain evidence="1">GKL-02</strain>
    </source>
</reference>
<organism evidence="1">
    <name type="scientific">Candidatus Thiothrix putei</name>
    <dbReference type="NCBI Taxonomy" id="3080811"/>
    <lineage>
        <taxon>Bacteria</taxon>
        <taxon>Pseudomonadati</taxon>
        <taxon>Pseudomonadota</taxon>
        <taxon>Gammaproteobacteria</taxon>
        <taxon>Thiotrichales</taxon>
        <taxon>Thiotrichaceae</taxon>
        <taxon>Thiothrix</taxon>
    </lineage>
</organism>
<reference evidence="1" key="2">
    <citation type="submission" date="2023-04" db="EMBL/GenBank/DDBJ databases">
        <authorList>
            <person name="Beletskiy A.V."/>
            <person name="Mardanov A.V."/>
            <person name="Ravin N.V."/>
        </authorList>
    </citation>
    <scope>NUCLEOTIDE SEQUENCE</scope>
    <source>
        <strain evidence="1">GKL-02</strain>
    </source>
</reference>
<accession>A0AA95H9T2</accession>
<evidence type="ECO:0000313" key="1">
    <source>
        <dbReference type="EMBL" id="WGZ93372.1"/>
    </source>
</evidence>
<proteinExistence type="predicted"/>
<gene>
    <name evidence="1" type="ORF">QJT81_16385</name>
</gene>
<sequence length="75" mass="7986">MNNNFGTGIWNNLKNSYVYGSAIIGTGIGVYEANTIPNIYGNSFELGALGAITGAVIGKGLKHLSERPVGLPFWR</sequence>
<protein>
    <submittedName>
        <fullName evidence="1">Uncharacterized protein</fullName>
    </submittedName>
</protein>
<dbReference type="Proteomes" id="UP001301326">
    <property type="component" value="Chromosome"/>
</dbReference>
<dbReference type="KEGG" id="tput:QJT81_16385"/>
<dbReference type="AlphaFoldDB" id="A0AA95H9T2"/>